<dbReference type="InterPro" id="IPR006145">
    <property type="entry name" value="PsdUridine_synth_RsuA/RluA"/>
</dbReference>
<evidence type="ECO:0000259" key="5">
    <source>
        <dbReference type="Pfam" id="PF00849"/>
    </source>
</evidence>
<feature type="domain" description="Pseudouridine synthase RsuA/RluA-like" evidence="5">
    <location>
        <begin position="12"/>
        <end position="164"/>
    </location>
</feature>
<comment type="similarity">
    <text evidence="2">Belongs to the pseudouridine synthase RluA family.</text>
</comment>
<comment type="catalytic activity">
    <reaction evidence="1">
        <text>a uridine in RNA = a pseudouridine in RNA</text>
        <dbReference type="Rhea" id="RHEA:48348"/>
        <dbReference type="Rhea" id="RHEA-COMP:12068"/>
        <dbReference type="Rhea" id="RHEA-COMP:12069"/>
        <dbReference type="ChEBI" id="CHEBI:65314"/>
        <dbReference type="ChEBI" id="CHEBI:65315"/>
    </reaction>
</comment>
<dbReference type="GO" id="GO:0009982">
    <property type="term" value="F:pseudouridine synthase activity"/>
    <property type="evidence" value="ECO:0007669"/>
    <property type="project" value="InterPro"/>
</dbReference>
<evidence type="ECO:0000256" key="2">
    <source>
        <dbReference type="ARBA" id="ARBA00010876"/>
    </source>
</evidence>
<dbReference type="InterPro" id="IPR020103">
    <property type="entry name" value="PsdUridine_synth_cat_dom_sf"/>
</dbReference>
<dbReference type="PANTHER" id="PTHR21600:SF44">
    <property type="entry name" value="RIBOSOMAL LARGE SUBUNIT PSEUDOURIDINE SYNTHASE D"/>
    <property type="match status" value="1"/>
</dbReference>
<dbReference type="GO" id="GO:0140098">
    <property type="term" value="F:catalytic activity, acting on RNA"/>
    <property type="evidence" value="ECO:0007669"/>
    <property type="project" value="UniProtKB-ARBA"/>
</dbReference>
<dbReference type="Proteomes" id="UP000617951">
    <property type="component" value="Unassembled WGS sequence"/>
</dbReference>
<evidence type="ECO:0000256" key="3">
    <source>
        <dbReference type="ARBA" id="ARBA00031870"/>
    </source>
</evidence>
<dbReference type="InterPro" id="IPR050188">
    <property type="entry name" value="RluA_PseudoU_synthase"/>
</dbReference>
<dbReference type="GO" id="GO:0003723">
    <property type="term" value="F:RNA binding"/>
    <property type="evidence" value="ECO:0007669"/>
    <property type="project" value="InterPro"/>
</dbReference>
<reference evidence="6" key="1">
    <citation type="submission" date="2020-08" db="EMBL/GenBank/DDBJ databases">
        <title>Genome public.</title>
        <authorList>
            <person name="Liu C."/>
            <person name="Sun Q."/>
        </authorList>
    </citation>
    <scope>NUCLEOTIDE SEQUENCE</scope>
    <source>
        <strain evidence="6">NSJ-63</strain>
    </source>
</reference>
<dbReference type="EMBL" id="JACRSS010000002">
    <property type="protein sequence ID" value="MBC8538585.1"/>
    <property type="molecule type" value="Genomic_DNA"/>
</dbReference>
<protein>
    <recommendedName>
        <fullName evidence="3">RNA pseudouridylate synthase</fullName>
    </recommendedName>
    <alternativeName>
        <fullName evidence="4">RNA-uridine isomerase</fullName>
    </alternativeName>
</protein>
<evidence type="ECO:0000313" key="7">
    <source>
        <dbReference type="Proteomes" id="UP000617951"/>
    </source>
</evidence>
<proteinExistence type="inferred from homology"/>
<dbReference type="SUPFAM" id="SSF55120">
    <property type="entry name" value="Pseudouridine synthase"/>
    <property type="match status" value="1"/>
</dbReference>
<accession>A0A926DGN8</accession>
<dbReference type="GO" id="GO:0000455">
    <property type="term" value="P:enzyme-directed rRNA pseudouridine synthesis"/>
    <property type="evidence" value="ECO:0007669"/>
    <property type="project" value="TreeGrafter"/>
</dbReference>
<evidence type="ECO:0000256" key="1">
    <source>
        <dbReference type="ARBA" id="ARBA00000073"/>
    </source>
</evidence>
<comment type="caution">
    <text evidence="6">The sequence shown here is derived from an EMBL/GenBank/DDBJ whole genome shotgun (WGS) entry which is preliminary data.</text>
</comment>
<gene>
    <name evidence="6" type="ORF">H8693_06520</name>
</gene>
<name>A0A926DGN8_9FIRM</name>
<dbReference type="CDD" id="cd02869">
    <property type="entry name" value="PseudoU_synth_RluA_like"/>
    <property type="match status" value="1"/>
</dbReference>
<dbReference type="PANTHER" id="PTHR21600">
    <property type="entry name" value="MITOCHONDRIAL RNA PSEUDOURIDINE SYNTHASE"/>
    <property type="match status" value="1"/>
</dbReference>
<dbReference type="Pfam" id="PF00849">
    <property type="entry name" value="PseudoU_synth_2"/>
    <property type="match status" value="1"/>
</dbReference>
<organism evidence="6 7">
    <name type="scientific">Guopingia tenuis</name>
    <dbReference type="NCBI Taxonomy" id="2763656"/>
    <lineage>
        <taxon>Bacteria</taxon>
        <taxon>Bacillati</taxon>
        <taxon>Bacillota</taxon>
        <taxon>Clostridia</taxon>
        <taxon>Christensenellales</taxon>
        <taxon>Christensenellaceae</taxon>
        <taxon>Guopingia</taxon>
    </lineage>
</organism>
<dbReference type="AlphaFoldDB" id="A0A926DGN8"/>
<evidence type="ECO:0000313" key="6">
    <source>
        <dbReference type="EMBL" id="MBC8538585.1"/>
    </source>
</evidence>
<dbReference type="Gene3D" id="3.30.2350.10">
    <property type="entry name" value="Pseudouridine synthase"/>
    <property type="match status" value="1"/>
</dbReference>
<evidence type="ECO:0000256" key="4">
    <source>
        <dbReference type="ARBA" id="ARBA00033164"/>
    </source>
</evidence>
<sequence>MTPPILYEDNHLLAAIKPHMVPSQADASGDPDMLTLLKAYIKEKYQKPGEVYLGLVHRLDRPAGGVMVFARTSKAAARLAAQMQEGRFQKTYLAVVTGNPPPAGDWEDNLLKDEKSNTVRVVPPGKGKRAHLAFRVLGRREGMALCRIRLFTGRPHQIRVQFASRGFALYGDARYGRGEGEHLALFSQKIELEHPTKKIPLVFSKIPEGEPFSIFARELARL</sequence>
<keyword evidence="7" id="KW-1185">Reference proteome</keyword>